<evidence type="ECO:0000259" key="4">
    <source>
        <dbReference type="PROSITE" id="PS50059"/>
    </source>
</evidence>
<dbReference type="SUPFAM" id="SSF54534">
    <property type="entry name" value="FKBP-like"/>
    <property type="match status" value="1"/>
</dbReference>
<proteinExistence type="predicted"/>
<feature type="domain" description="PPIase FKBP-type" evidence="4">
    <location>
        <begin position="191"/>
        <end position="278"/>
    </location>
</feature>
<evidence type="ECO:0000256" key="2">
    <source>
        <dbReference type="ARBA" id="ARBA00022803"/>
    </source>
</evidence>
<dbReference type="OrthoDB" id="46159at2759"/>
<keyword evidence="3" id="KW-0697">Rotamase</keyword>
<dbReference type="PANTHER" id="PTHR46512:SF11">
    <property type="entry name" value="PEPTIDYLPROLYL ISOMERASE"/>
    <property type="match status" value="1"/>
</dbReference>
<dbReference type="Proteomes" id="UP000631114">
    <property type="component" value="Unassembled WGS sequence"/>
</dbReference>
<dbReference type="InterPro" id="IPR001179">
    <property type="entry name" value="PPIase_FKBP_dom"/>
</dbReference>
<comment type="caution">
    <text evidence="5">The sequence shown here is derived from an EMBL/GenBank/DDBJ whole genome shotgun (WGS) entry which is preliminary data.</text>
</comment>
<dbReference type="Gene3D" id="1.25.10.10">
    <property type="entry name" value="Leucine-rich Repeat Variant"/>
    <property type="match status" value="1"/>
</dbReference>
<keyword evidence="3" id="KW-0413">Isomerase</keyword>
<dbReference type="AlphaFoldDB" id="A0A835H490"/>
<keyword evidence="6" id="KW-1185">Reference proteome</keyword>
<dbReference type="InterPro" id="IPR011989">
    <property type="entry name" value="ARM-like"/>
</dbReference>
<dbReference type="Gene3D" id="3.10.50.40">
    <property type="match status" value="1"/>
</dbReference>
<dbReference type="PANTHER" id="PTHR46512">
    <property type="entry name" value="PEPTIDYLPROLYL ISOMERASE"/>
    <property type="match status" value="1"/>
</dbReference>
<gene>
    <name evidence="5" type="ORF">IFM89_004165</name>
</gene>
<organism evidence="5 6">
    <name type="scientific">Coptis chinensis</name>
    <dbReference type="NCBI Taxonomy" id="261450"/>
    <lineage>
        <taxon>Eukaryota</taxon>
        <taxon>Viridiplantae</taxon>
        <taxon>Streptophyta</taxon>
        <taxon>Embryophyta</taxon>
        <taxon>Tracheophyta</taxon>
        <taxon>Spermatophyta</taxon>
        <taxon>Magnoliopsida</taxon>
        <taxon>Ranunculales</taxon>
        <taxon>Ranunculaceae</taxon>
        <taxon>Coptidoideae</taxon>
        <taxon>Coptis</taxon>
    </lineage>
</organism>
<evidence type="ECO:0000313" key="6">
    <source>
        <dbReference type="Proteomes" id="UP000631114"/>
    </source>
</evidence>
<dbReference type="EMBL" id="JADFTS010000008">
    <property type="protein sequence ID" value="KAF9591467.1"/>
    <property type="molecule type" value="Genomic_DNA"/>
</dbReference>
<dbReference type="Gene3D" id="1.25.40.10">
    <property type="entry name" value="Tetratricopeptide repeat domain"/>
    <property type="match status" value="1"/>
</dbReference>
<protein>
    <recommendedName>
        <fullName evidence="3">peptidylprolyl isomerase</fullName>
        <ecNumber evidence="3">5.2.1.8</ecNumber>
    </recommendedName>
</protein>
<sequence length="433" mass="48720">MKLFFKHLDDPHHKVAQAALLTLAEMIPSCRKPFESYIERILPHVFSRLIDQKELVCQSFSTTLETVSKTYGIDSLLSALLRFLDDQRSLKAKLAVIEFAINSFNKNSIIFEGSGHSGILKLWLAKLAPLAHEKLTVSKTSSTPDVGAIIPQILHQISNGSDENESVSKRVALQQLIDLSMANDQLVWSKLKLIGKLQDGTVFQDDELFEFKMDEVFTFCEQVIDGLDRAVMTMKKGEVVKSTIVLEYGFGSSEFKQELAVVTPNSTMKLSLNPLSRELWDKNTPEKIEAAGKKKEEGNDAFKAGKYAMATENQAREPDGFCLWTGLPFNNGQPSMKLEKVHCSNSKFSEDGSTLMVIKPDSTIGLYDCTTYSEIRSFAIPNALCSYFISTWDLSTNFSEILHTTGKEFGLVEHSHWYSVYQLFEKNMSKTTW</sequence>
<accession>A0A835H490</accession>
<keyword evidence="1" id="KW-0677">Repeat</keyword>
<dbReference type="InterPro" id="IPR016024">
    <property type="entry name" value="ARM-type_fold"/>
</dbReference>
<evidence type="ECO:0000256" key="1">
    <source>
        <dbReference type="ARBA" id="ARBA00022737"/>
    </source>
</evidence>
<dbReference type="InterPro" id="IPR050754">
    <property type="entry name" value="FKBP4/5/8-like"/>
</dbReference>
<comment type="catalytic activity">
    <reaction evidence="3">
        <text>[protein]-peptidylproline (omega=180) = [protein]-peptidylproline (omega=0)</text>
        <dbReference type="Rhea" id="RHEA:16237"/>
        <dbReference type="Rhea" id="RHEA-COMP:10747"/>
        <dbReference type="Rhea" id="RHEA-COMP:10748"/>
        <dbReference type="ChEBI" id="CHEBI:83833"/>
        <dbReference type="ChEBI" id="CHEBI:83834"/>
        <dbReference type="EC" id="5.2.1.8"/>
    </reaction>
</comment>
<name>A0A835H490_9MAGN</name>
<dbReference type="InterPro" id="IPR011990">
    <property type="entry name" value="TPR-like_helical_dom_sf"/>
</dbReference>
<dbReference type="GO" id="GO:0003755">
    <property type="term" value="F:peptidyl-prolyl cis-trans isomerase activity"/>
    <property type="evidence" value="ECO:0007669"/>
    <property type="project" value="UniProtKB-KW"/>
</dbReference>
<dbReference type="PROSITE" id="PS50059">
    <property type="entry name" value="FKBP_PPIASE"/>
    <property type="match status" value="1"/>
</dbReference>
<evidence type="ECO:0000313" key="5">
    <source>
        <dbReference type="EMBL" id="KAF9591467.1"/>
    </source>
</evidence>
<dbReference type="EC" id="5.2.1.8" evidence="3"/>
<reference evidence="5 6" key="1">
    <citation type="submission" date="2020-10" db="EMBL/GenBank/DDBJ databases">
        <title>The Coptis chinensis genome and diversification of protoberbering-type alkaloids.</title>
        <authorList>
            <person name="Wang B."/>
            <person name="Shu S."/>
            <person name="Song C."/>
            <person name="Liu Y."/>
        </authorList>
    </citation>
    <scope>NUCLEOTIDE SEQUENCE [LARGE SCALE GENOMIC DNA]</scope>
    <source>
        <strain evidence="5">HL-2020</strain>
        <tissue evidence="5">Leaf</tissue>
    </source>
</reference>
<dbReference type="InterPro" id="IPR046357">
    <property type="entry name" value="PPIase_dom_sf"/>
</dbReference>
<evidence type="ECO:0000256" key="3">
    <source>
        <dbReference type="PROSITE-ProRule" id="PRU00277"/>
    </source>
</evidence>
<dbReference type="SUPFAM" id="SSF48371">
    <property type="entry name" value="ARM repeat"/>
    <property type="match status" value="1"/>
</dbReference>
<dbReference type="Pfam" id="PF00254">
    <property type="entry name" value="FKBP_C"/>
    <property type="match status" value="1"/>
</dbReference>
<keyword evidence="2" id="KW-0802">TPR repeat</keyword>